<reference evidence="11 12" key="1">
    <citation type="submission" date="2024-05" db="EMBL/GenBank/DDBJ databases">
        <title>Genetic variation in Jamaican populations of the coffee berry borer (Hypothenemus hampei).</title>
        <authorList>
            <person name="Errbii M."/>
            <person name="Myrie A."/>
        </authorList>
    </citation>
    <scope>NUCLEOTIDE SEQUENCE [LARGE SCALE GENOMIC DNA]</scope>
    <source>
        <strain evidence="11">JA-Hopewell-2020-01-JO</strain>
        <tissue evidence="11">Whole body</tissue>
    </source>
</reference>
<dbReference type="InterPro" id="IPR005828">
    <property type="entry name" value="MFS_sugar_transport-like"/>
</dbReference>
<keyword evidence="4 9" id="KW-1133">Transmembrane helix</keyword>
<feature type="transmembrane region" description="Helical" evidence="9">
    <location>
        <begin position="300"/>
        <end position="324"/>
    </location>
</feature>
<keyword evidence="6" id="KW-0325">Glycoprotein</keyword>
<feature type="domain" description="Major facilitator superfamily (MFS) profile" evidence="10">
    <location>
        <begin position="28"/>
        <end position="455"/>
    </location>
</feature>
<dbReference type="InterPro" id="IPR036259">
    <property type="entry name" value="MFS_trans_sf"/>
</dbReference>
<dbReference type="GO" id="GO:0005886">
    <property type="term" value="C:plasma membrane"/>
    <property type="evidence" value="ECO:0007669"/>
    <property type="project" value="UniProtKB-SubCell"/>
</dbReference>
<accession>A0ABD1ENJ0</accession>
<sequence length="489" mass="53195">MTRPVLLSENSRSALMTANGFISPNKLPQFIAAFISTIPAVCLGMVFSWTSSAIPILEKEISMTATQGAWVGSLVTLGAFVGAVPTGFLAQKIGRKKCLLLLIMPLFCSWILIGYFYHRLLVLYLARFFAGISCGCISVAAPLYVSEVAHISIRGTLGTFFQVQITVGFLLEYLLGDVIGDIKTLSLVSSILPVAFFVAFSFIPESPTYLCKKAETDEALKSLIWLRGNDYEVEDELVKITEEIKEGTQNKATLFDLISYKATYKGLIISFGLMVFQQLSGVNAVLFYTNTIFEQSGGSLSAGACSILVGLVQVVATLCSTMLIDKSGRKILLILSISVMSASLAILGTYFYLNGYIDVRPYSFLPLVSLALFIIFFSIGFGPIPWMIMGEIFPPHMKGTASSAAASLNWILAFIVTNQFANLIYILGIGMTFIIFSIICVFGTAFVIVFVPETKGRSIEEIVQLLSGSKGILLKNPNDINCDKATTTV</sequence>
<dbReference type="NCBIfam" id="TIGR00879">
    <property type="entry name" value="SP"/>
    <property type="match status" value="1"/>
</dbReference>
<evidence type="ECO:0000313" key="11">
    <source>
        <dbReference type="EMBL" id="KAL1498083.1"/>
    </source>
</evidence>
<keyword evidence="3 9" id="KW-0812">Transmembrane</keyword>
<evidence type="ECO:0000256" key="2">
    <source>
        <dbReference type="ARBA" id="ARBA00022475"/>
    </source>
</evidence>
<dbReference type="InterPro" id="IPR050549">
    <property type="entry name" value="MFS_Trehalose_Transporter"/>
</dbReference>
<evidence type="ECO:0000259" key="10">
    <source>
        <dbReference type="PROSITE" id="PS50850"/>
    </source>
</evidence>
<keyword evidence="12" id="KW-1185">Reference proteome</keyword>
<feature type="transmembrane region" description="Helical" evidence="9">
    <location>
        <begin position="30"/>
        <end position="49"/>
    </location>
</feature>
<dbReference type="SUPFAM" id="SSF103473">
    <property type="entry name" value="MFS general substrate transporter"/>
    <property type="match status" value="1"/>
</dbReference>
<dbReference type="InterPro" id="IPR020846">
    <property type="entry name" value="MFS_dom"/>
</dbReference>
<dbReference type="Gene3D" id="1.20.1250.20">
    <property type="entry name" value="MFS general substrate transporter like domains"/>
    <property type="match status" value="1"/>
</dbReference>
<dbReference type="EMBL" id="JBDJPC010000006">
    <property type="protein sequence ID" value="KAL1498083.1"/>
    <property type="molecule type" value="Genomic_DNA"/>
</dbReference>
<dbReference type="Proteomes" id="UP001566132">
    <property type="component" value="Unassembled WGS sequence"/>
</dbReference>
<keyword evidence="2" id="KW-1003">Cell membrane</keyword>
<feature type="transmembrane region" description="Helical" evidence="9">
    <location>
        <begin position="364"/>
        <end position="388"/>
    </location>
</feature>
<dbReference type="FunFam" id="1.20.1250.20:FF:000055">
    <property type="entry name" value="Facilitated trehalose transporter Tret1-2 homolog"/>
    <property type="match status" value="1"/>
</dbReference>
<dbReference type="PROSITE" id="PS50850">
    <property type="entry name" value="MFS"/>
    <property type="match status" value="1"/>
</dbReference>
<feature type="transmembrane region" description="Helical" evidence="9">
    <location>
        <begin position="400"/>
        <end position="417"/>
    </location>
</feature>
<dbReference type="InterPro" id="IPR003663">
    <property type="entry name" value="Sugar/inositol_transpt"/>
</dbReference>
<comment type="caution">
    <text evidence="11">The sequence shown here is derived from an EMBL/GenBank/DDBJ whole genome shotgun (WGS) entry which is preliminary data.</text>
</comment>
<feature type="transmembrane region" description="Helical" evidence="9">
    <location>
        <begin position="99"/>
        <end position="118"/>
    </location>
</feature>
<evidence type="ECO:0000256" key="7">
    <source>
        <dbReference type="ARBA" id="ARBA00024348"/>
    </source>
</evidence>
<keyword evidence="5 9" id="KW-0472">Membrane</keyword>
<evidence type="ECO:0000256" key="8">
    <source>
        <dbReference type="RuleBase" id="RU003346"/>
    </source>
</evidence>
<evidence type="ECO:0000256" key="4">
    <source>
        <dbReference type="ARBA" id="ARBA00022989"/>
    </source>
</evidence>
<feature type="transmembrane region" description="Helical" evidence="9">
    <location>
        <begin position="267"/>
        <end position="288"/>
    </location>
</feature>
<dbReference type="CDD" id="cd17358">
    <property type="entry name" value="MFS_GLUT6_8_Class3_like"/>
    <property type="match status" value="1"/>
</dbReference>
<dbReference type="AlphaFoldDB" id="A0ABD1ENJ0"/>
<evidence type="ECO:0000256" key="5">
    <source>
        <dbReference type="ARBA" id="ARBA00023136"/>
    </source>
</evidence>
<evidence type="ECO:0000256" key="3">
    <source>
        <dbReference type="ARBA" id="ARBA00022692"/>
    </source>
</evidence>
<gene>
    <name evidence="11" type="ORF">ABEB36_008939</name>
</gene>
<keyword evidence="8" id="KW-0813">Transport</keyword>
<evidence type="ECO:0000256" key="1">
    <source>
        <dbReference type="ARBA" id="ARBA00004651"/>
    </source>
</evidence>
<feature type="transmembrane region" description="Helical" evidence="9">
    <location>
        <begin position="331"/>
        <end position="352"/>
    </location>
</feature>
<evidence type="ECO:0000256" key="9">
    <source>
        <dbReference type="SAM" id="Phobius"/>
    </source>
</evidence>
<dbReference type="InterPro" id="IPR044775">
    <property type="entry name" value="MFS_ERD6/Tret1-like"/>
</dbReference>
<dbReference type="Pfam" id="PF00083">
    <property type="entry name" value="Sugar_tr"/>
    <property type="match status" value="1"/>
</dbReference>
<feature type="transmembrane region" description="Helical" evidence="9">
    <location>
        <begin position="157"/>
        <end position="176"/>
    </location>
</feature>
<feature type="transmembrane region" description="Helical" evidence="9">
    <location>
        <begin position="124"/>
        <end position="145"/>
    </location>
</feature>
<dbReference type="PRINTS" id="PR00171">
    <property type="entry name" value="SUGRTRNSPORT"/>
</dbReference>
<dbReference type="InterPro" id="IPR005829">
    <property type="entry name" value="Sugar_transporter_CS"/>
</dbReference>
<proteinExistence type="inferred from homology"/>
<protein>
    <recommendedName>
        <fullName evidence="10">Major facilitator superfamily (MFS) profile domain-containing protein</fullName>
    </recommendedName>
</protein>
<name>A0ABD1ENJ0_HYPHA</name>
<feature type="transmembrane region" description="Helical" evidence="9">
    <location>
        <begin position="69"/>
        <end position="90"/>
    </location>
</feature>
<dbReference type="PROSITE" id="PS00217">
    <property type="entry name" value="SUGAR_TRANSPORT_2"/>
    <property type="match status" value="1"/>
</dbReference>
<comment type="subcellular location">
    <subcellularLocation>
        <location evidence="1">Cell membrane</location>
        <topology evidence="1">Multi-pass membrane protein</topology>
    </subcellularLocation>
</comment>
<feature type="transmembrane region" description="Helical" evidence="9">
    <location>
        <begin position="423"/>
        <end position="451"/>
    </location>
</feature>
<dbReference type="PANTHER" id="PTHR48021">
    <property type="match status" value="1"/>
</dbReference>
<organism evidence="11 12">
    <name type="scientific">Hypothenemus hampei</name>
    <name type="common">Coffee berry borer</name>
    <dbReference type="NCBI Taxonomy" id="57062"/>
    <lineage>
        <taxon>Eukaryota</taxon>
        <taxon>Metazoa</taxon>
        <taxon>Ecdysozoa</taxon>
        <taxon>Arthropoda</taxon>
        <taxon>Hexapoda</taxon>
        <taxon>Insecta</taxon>
        <taxon>Pterygota</taxon>
        <taxon>Neoptera</taxon>
        <taxon>Endopterygota</taxon>
        <taxon>Coleoptera</taxon>
        <taxon>Polyphaga</taxon>
        <taxon>Cucujiformia</taxon>
        <taxon>Curculionidae</taxon>
        <taxon>Scolytinae</taxon>
        <taxon>Hypothenemus</taxon>
    </lineage>
</organism>
<evidence type="ECO:0000313" key="12">
    <source>
        <dbReference type="Proteomes" id="UP001566132"/>
    </source>
</evidence>
<feature type="transmembrane region" description="Helical" evidence="9">
    <location>
        <begin position="182"/>
        <end position="203"/>
    </location>
</feature>
<evidence type="ECO:0000256" key="6">
    <source>
        <dbReference type="ARBA" id="ARBA00023180"/>
    </source>
</evidence>
<dbReference type="PANTHER" id="PTHR48021:SF1">
    <property type="entry name" value="GH07001P-RELATED"/>
    <property type="match status" value="1"/>
</dbReference>
<comment type="similarity">
    <text evidence="7">Belongs to the major facilitator superfamily. Sugar transporter (TC 2.A.1.1) family. Trehalose transporter subfamily.</text>
</comment>